<evidence type="ECO:0000313" key="2">
    <source>
        <dbReference type="Proteomes" id="UP000024635"/>
    </source>
</evidence>
<dbReference type="Proteomes" id="UP000024635">
    <property type="component" value="Unassembled WGS sequence"/>
</dbReference>
<comment type="caution">
    <text evidence="1">The sequence shown here is derived from an EMBL/GenBank/DDBJ whole genome shotgun (WGS) entry which is preliminary data.</text>
</comment>
<accession>A0A016WJC6</accession>
<sequence length="122" mass="13802">MPPGCEVWKAYIHQGFVAGPTSGVLVRVFDANEVPTSFLISCAFHTTPSMSSPRQTHFHRHSLYLYLCTSHFAGYRFAAARKLNRHAKELHVLTVMKMKEQMQVQVTGTKGGYMRVEWVGLC</sequence>
<keyword evidence="2" id="KW-1185">Reference proteome</keyword>
<organism evidence="1 2">
    <name type="scientific">Ancylostoma ceylanicum</name>
    <dbReference type="NCBI Taxonomy" id="53326"/>
    <lineage>
        <taxon>Eukaryota</taxon>
        <taxon>Metazoa</taxon>
        <taxon>Ecdysozoa</taxon>
        <taxon>Nematoda</taxon>
        <taxon>Chromadorea</taxon>
        <taxon>Rhabditida</taxon>
        <taxon>Rhabditina</taxon>
        <taxon>Rhabditomorpha</taxon>
        <taxon>Strongyloidea</taxon>
        <taxon>Ancylostomatidae</taxon>
        <taxon>Ancylostomatinae</taxon>
        <taxon>Ancylostoma</taxon>
    </lineage>
</organism>
<reference evidence="2" key="1">
    <citation type="journal article" date="2015" name="Nat. Genet.">
        <title>The genome and transcriptome of the zoonotic hookworm Ancylostoma ceylanicum identify infection-specific gene families.</title>
        <authorList>
            <person name="Schwarz E.M."/>
            <person name="Hu Y."/>
            <person name="Antoshechkin I."/>
            <person name="Miller M.M."/>
            <person name="Sternberg P.W."/>
            <person name="Aroian R.V."/>
        </authorList>
    </citation>
    <scope>NUCLEOTIDE SEQUENCE</scope>
    <source>
        <strain evidence="2">HY135</strain>
    </source>
</reference>
<gene>
    <name evidence="1" type="primary">Acey_s0642.g1042</name>
    <name evidence="1" type="ORF">Y032_0642g1042</name>
</gene>
<evidence type="ECO:0000313" key="1">
    <source>
        <dbReference type="EMBL" id="EYC39755.1"/>
    </source>
</evidence>
<name>A0A016WJC6_9BILA</name>
<dbReference type="EMBL" id="JARK01000242">
    <property type="protein sequence ID" value="EYC39755.1"/>
    <property type="molecule type" value="Genomic_DNA"/>
</dbReference>
<dbReference type="AlphaFoldDB" id="A0A016WJC6"/>
<proteinExistence type="predicted"/>
<protein>
    <submittedName>
        <fullName evidence="1">Uncharacterized protein</fullName>
    </submittedName>
</protein>